<gene>
    <name evidence="2" type="ORF">TUBRATIS_001090</name>
</gene>
<keyword evidence="3" id="KW-1185">Reference proteome</keyword>
<dbReference type="GO" id="GO:0005975">
    <property type="term" value="P:carbohydrate metabolic process"/>
    <property type="evidence" value="ECO:0007669"/>
    <property type="project" value="InterPro"/>
</dbReference>
<dbReference type="Pfam" id="PF01522">
    <property type="entry name" value="Polysacc_deac_1"/>
    <property type="match status" value="1"/>
</dbReference>
<dbReference type="CDD" id="cd10917">
    <property type="entry name" value="CE4_NodB_like_6s_7s"/>
    <property type="match status" value="1"/>
</dbReference>
<accession>A0A437AQ48</accession>
<evidence type="ECO:0000313" key="3">
    <source>
        <dbReference type="Proteomes" id="UP000282876"/>
    </source>
</evidence>
<name>A0A437AQ48_9MICR</name>
<dbReference type="PROSITE" id="PS51677">
    <property type="entry name" value="NODB"/>
    <property type="match status" value="1"/>
</dbReference>
<dbReference type="VEuPathDB" id="MicrosporidiaDB:TUBRATIS_001090"/>
<evidence type="ECO:0000259" key="1">
    <source>
        <dbReference type="PROSITE" id="PS51677"/>
    </source>
</evidence>
<dbReference type="STRING" id="291195.A0A437AQ48"/>
<dbReference type="InterPro" id="IPR002509">
    <property type="entry name" value="NODB_dom"/>
</dbReference>
<protein>
    <submittedName>
        <fullName evidence="2">Chitin deacetylase</fullName>
    </submittedName>
</protein>
<dbReference type="InterPro" id="IPR011330">
    <property type="entry name" value="Glyco_hydro/deAcase_b/a-brl"/>
</dbReference>
<dbReference type="Proteomes" id="UP000282876">
    <property type="component" value="Unassembled WGS sequence"/>
</dbReference>
<proteinExistence type="predicted"/>
<dbReference type="GO" id="GO:0004099">
    <property type="term" value="F:chitin deacetylase activity"/>
    <property type="evidence" value="ECO:0007669"/>
    <property type="project" value="UniProtKB-ARBA"/>
</dbReference>
<dbReference type="InterPro" id="IPR050248">
    <property type="entry name" value="Polysacc_deacetylase_ArnD"/>
</dbReference>
<dbReference type="GO" id="GO:0009272">
    <property type="term" value="P:fungal-type cell wall biogenesis"/>
    <property type="evidence" value="ECO:0007669"/>
    <property type="project" value="UniProtKB-ARBA"/>
</dbReference>
<dbReference type="SUPFAM" id="SSF88713">
    <property type="entry name" value="Glycoside hydrolase/deacetylase"/>
    <property type="match status" value="1"/>
</dbReference>
<evidence type="ECO:0000313" key="2">
    <source>
        <dbReference type="EMBL" id="RVD93361.1"/>
    </source>
</evidence>
<dbReference type="EMBL" id="RCSS01000035">
    <property type="protein sequence ID" value="RVD93361.1"/>
    <property type="molecule type" value="Genomic_DNA"/>
</dbReference>
<dbReference type="Gene3D" id="3.20.20.370">
    <property type="entry name" value="Glycoside hydrolase/deacetylase"/>
    <property type="match status" value="1"/>
</dbReference>
<dbReference type="PANTHER" id="PTHR10587">
    <property type="entry name" value="GLYCOSYL TRANSFERASE-RELATED"/>
    <property type="match status" value="1"/>
</dbReference>
<organism evidence="2 3">
    <name type="scientific">Tubulinosema ratisbonensis</name>
    <dbReference type="NCBI Taxonomy" id="291195"/>
    <lineage>
        <taxon>Eukaryota</taxon>
        <taxon>Fungi</taxon>
        <taxon>Fungi incertae sedis</taxon>
        <taxon>Microsporidia</taxon>
        <taxon>Tubulinosematoidea</taxon>
        <taxon>Tubulinosematidae</taxon>
        <taxon>Tubulinosema</taxon>
    </lineage>
</organism>
<dbReference type="OrthoDB" id="407355at2759"/>
<reference evidence="2 3" key="1">
    <citation type="submission" date="2018-10" db="EMBL/GenBank/DDBJ databases">
        <title>Draft genome sequence of the microsporidian Tubulinosema ratisbonensis.</title>
        <authorList>
            <person name="Polonais V."/>
            <person name="Peyretaillade E."/>
            <person name="Niehus S."/>
            <person name="Wawrzyniak I."/>
            <person name="Franchet A."/>
            <person name="Gaspin C."/>
            <person name="Reichstadt M."/>
            <person name="Belser C."/>
            <person name="Labadie K."/>
            <person name="Delbac F."/>
            <person name="Ferrandon D."/>
        </authorList>
    </citation>
    <scope>NUCLEOTIDE SEQUENCE [LARGE SCALE GENOMIC DNA]</scope>
    <source>
        <strain evidence="2 3">Franzen</strain>
    </source>
</reference>
<dbReference type="AlphaFoldDB" id="A0A437AQ48"/>
<comment type="caution">
    <text evidence="2">The sequence shown here is derived from an EMBL/GenBank/DDBJ whole genome shotgun (WGS) entry which is preliminary data.</text>
</comment>
<feature type="domain" description="NodB homology" evidence="1">
    <location>
        <begin position="24"/>
        <end position="210"/>
    </location>
</feature>
<sequence length="254" mass="28613">MLGFLLNVIKVSGIILKDTCMSPGVIALTFDEGPTGHTADILEELDDLDCPATFHFTVQNRSRGNIRALYKRAVDENHTVGLRVNPGRDYNSMTADEIDEDIEAQIDALKDATGGEDVKFGRAPVDYGDVNQDVYNTFMRNNITQTGYMYCLYDDANDPDEAIANYKNILNDSNPRYDSFIFLLHDEKEKSFPLLRDMIEIGREQGYEFVTLEQCLSGYSPEEGTYEGRKKKRKSSAADVINTAVFTVYSCLMM</sequence>